<organism evidence="1 2">
    <name type="scientific">Polysphondylium violaceum</name>
    <dbReference type="NCBI Taxonomy" id="133409"/>
    <lineage>
        <taxon>Eukaryota</taxon>
        <taxon>Amoebozoa</taxon>
        <taxon>Evosea</taxon>
        <taxon>Eumycetozoa</taxon>
        <taxon>Dictyostelia</taxon>
        <taxon>Dictyosteliales</taxon>
        <taxon>Dictyosteliaceae</taxon>
        <taxon>Polysphondylium</taxon>
    </lineage>
</organism>
<proteinExistence type="predicted"/>
<sequence length="26" mass="2816">VVVMAEGKVQTIGKPHEVLLKQDPSL</sequence>
<feature type="non-terminal residue" evidence="1">
    <location>
        <position position="1"/>
    </location>
</feature>
<protein>
    <submittedName>
        <fullName evidence="1">Uncharacterized protein</fullName>
    </submittedName>
</protein>
<gene>
    <name evidence="1" type="ORF">CYY_009756</name>
</gene>
<evidence type="ECO:0000313" key="2">
    <source>
        <dbReference type="Proteomes" id="UP000695562"/>
    </source>
</evidence>
<accession>A0A8J4PJU1</accession>
<keyword evidence="2" id="KW-1185">Reference proteome</keyword>
<comment type="caution">
    <text evidence="1">The sequence shown here is derived from an EMBL/GenBank/DDBJ whole genome shotgun (WGS) entry which is preliminary data.</text>
</comment>
<reference evidence="1" key="1">
    <citation type="submission" date="2020-01" db="EMBL/GenBank/DDBJ databases">
        <title>Development of genomics and gene disruption for Polysphondylium violaceum indicates a role for the polyketide synthase stlB in stalk morphogenesis.</title>
        <authorList>
            <person name="Narita B."/>
            <person name="Kawabe Y."/>
            <person name="Kin K."/>
            <person name="Saito T."/>
            <person name="Gibbs R."/>
            <person name="Kuspa A."/>
            <person name="Muzny D."/>
            <person name="Queller D."/>
            <person name="Richards S."/>
            <person name="Strassman J."/>
            <person name="Sucgang R."/>
            <person name="Worley K."/>
            <person name="Schaap P."/>
        </authorList>
    </citation>
    <scope>NUCLEOTIDE SEQUENCE</scope>
    <source>
        <strain evidence="1">QSvi11</strain>
    </source>
</reference>
<evidence type="ECO:0000313" key="1">
    <source>
        <dbReference type="EMBL" id="KAF2068922.1"/>
    </source>
</evidence>
<dbReference type="EMBL" id="AJWJ01000797">
    <property type="protein sequence ID" value="KAF2068922.1"/>
    <property type="molecule type" value="Genomic_DNA"/>
</dbReference>
<dbReference type="AlphaFoldDB" id="A0A8J4PJU1"/>
<dbReference type="Proteomes" id="UP000695562">
    <property type="component" value="Unassembled WGS sequence"/>
</dbReference>
<name>A0A8J4PJU1_9MYCE</name>